<comment type="caution">
    <text evidence="1">The sequence shown here is derived from an EMBL/GenBank/DDBJ whole genome shotgun (WGS) entry which is preliminary data.</text>
</comment>
<dbReference type="Gene3D" id="1.25.10.10">
    <property type="entry name" value="Leucine-rich Repeat Variant"/>
    <property type="match status" value="1"/>
</dbReference>
<sequence length="265" mass="28443">MAVDLTTVVWHGDRMIDSQGALEAVVRHATELDDDYDVIAPTVTALAACGDITLVPRLEEVLEQFLDEGNDQDGLQTDIIELLEADPSASRRVVRDFATADSPELRRTGLWALGFVLDAQDVELLVTATTDDDPGIRSMAVGSIPDAVGDDRAFDALVRALRDEDEQVRVSAVSRLGFTGRIDAVTPLVALAADPTPRVRSMIAYALGRLGSHVATPTLLRLLHDPVGAEPVGWAVARCRGVRAAATHSQSRRHLGPCRAGRRGA</sequence>
<name>A0ABQ4IDX0_9ACTN</name>
<dbReference type="SUPFAM" id="SSF48371">
    <property type="entry name" value="ARM repeat"/>
    <property type="match status" value="1"/>
</dbReference>
<dbReference type="SMART" id="SM00567">
    <property type="entry name" value="EZ_HEAT"/>
    <property type="match status" value="4"/>
</dbReference>
<reference evidence="1 2" key="1">
    <citation type="submission" date="2021-01" db="EMBL/GenBank/DDBJ databases">
        <title>Whole genome shotgun sequence of Verrucosispora gifhornensis NBRC 16317.</title>
        <authorList>
            <person name="Komaki H."/>
            <person name="Tamura T."/>
        </authorList>
    </citation>
    <scope>NUCLEOTIDE SEQUENCE [LARGE SCALE GENOMIC DNA]</scope>
    <source>
        <strain evidence="1 2">NBRC 16317</strain>
    </source>
</reference>
<dbReference type="InterPro" id="IPR004155">
    <property type="entry name" value="PBS_lyase_HEAT"/>
</dbReference>
<dbReference type="PANTHER" id="PTHR12697:SF5">
    <property type="entry name" value="DEOXYHYPUSINE HYDROXYLASE"/>
    <property type="match status" value="1"/>
</dbReference>
<dbReference type="InterPro" id="IPR011989">
    <property type="entry name" value="ARM-like"/>
</dbReference>
<dbReference type="EMBL" id="BOPA01000018">
    <property type="protein sequence ID" value="GIJ16026.1"/>
    <property type="molecule type" value="Genomic_DNA"/>
</dbReference>
<dbReference type="Pfam" id="PF13646">
    <property type="entry name" value="HEAT_2"/>
    <property type="match status" value="1"/>
</dbReference>
<organism evidence="1 2">
    <name type="scientific">Micromonospora gifhornensis</name>
    <dbReference type="NCBI Taxonomy" id="84594"/>
    <lineage>
        <taxon>Bacteria</taxon>
        <taxon>Bacillati</taxon>
        <taxon>Actinomycetota</taxon>
        <taxon>Actinomycetes</taxon>
        <taxon>Micromonosporales</taxon>
        <taxon>Micromonosporaceae</taxon>
        <taxon>Micromonospora</taxon>
    </lineage>
</organism>
<accession>A0ABQ4IDX0</accession>
<dbReference type="Proteomes" id="UP000647860">
    <property type="component" value="Unassembled WGS sequence"/>
</dbReference>
<protein>
    <recommendedName>
        <fullName evidence="3">HEAT repeat-containing protein</fullName>
    </recommendedName>
</protein>
<gene>
    <name evidence="1" type="ORF">Vgi01_27100</name>
</gene>
<keyword evidence="2" id="KW-1185">Reference proteome</keyword>
<proteinExistence type="predicted"/>
<evidence type="ECO:0008006" key="3">
    <source>
        <dbReference type="Google" id="ProtNLM"/>
    </source>
</evidence>
<evidence type="ECO:0000313" key="1">
    <source>
        <dbReference type="EMBL" id="GIJ16026.1"/>
    </source>
</evidence>
<evidence type="ECO:0000313" key="2">
    <source>
        <dbReference type="Proteomes" id="UP000647860"/>
    </source>
</evidence>
<dbReference type="InterPro" id="IPR016024">
    <property type="entry name" value="ARM-type_fold"/>
</dbReference>
<dbReference type="PANTHER" id="PTHR12697">
    <property type="entry name" value="PBS LYASE HEAT-LIKE PROTEIN"/>
    <property type="match status" value="1"/>
</dbReference>